<sequence>MGPYRIPRRRGLVGRDRGRSRRKGREGNVPHTTHARFGKKRPGPKSAKAKGGERTASPTTRAPMRGLPCLAGIPLRYPPYVGCIRTIPGAATLCASPFFRARTPYTHPSRVQECLLQSPPSSGFAAAAPESSTPTYRRPFPRFLVTRPAKLPPLWAESPKLHYTMPSYVNFTDK</sequence>
<keyword evidence="2" id="KW-1185">Reference proteome</keyword>
<dbReference type="Proteomes" id="UP000790709">
    <property type="component" value="Unassembled WGS sequence"/>
</dbReference>
<evidence type="ECO:0000313" key="1">
    <source>
        <dbReference type="EMBL" id="KAH7923496.1"/>
    </source>
</evidence>
<comment type="caution">
    <text evidence="1">The sequence shown here is derived from an EMBL/GenBank/DDBJ whole genome shotgun (WGS) entry which is preliminary data.</text>
</comment>
<protein>
    <submittedName>
        <fullName evidence="1">Uncharacterized protein</fullName>
    </submittedName>
</protein>
<organism evidence="1 2">
    <name type="scientific">Leucogyrophana mollusca</name>
    <dbReference type="NCBI Taxonomy" id="85980"/>
    <lineage>
        <taxon>Eukaryota</taxon>
        <taxon>Fungi</taxon>
        <taxon>Dikarya</taxon>
        <taxon>Basidiomycota</taxon>
        <taxon>Agaricomycotina</taxon>
        <taxon>Agaricomycetes</taxon>
        <taxon>Agaricomycetidae</taxon>
        <taxon>Boletales</taxon>
        <taxon>Boletales incertae sedis</taxon>
        <taxon>Leucogyrophana</taxon>
    </lineage>
</organism>
<name>A0ACB8BCG6_9AGAM</name>
<dbReference type="EMBL" id="MU266450">
    <property type="protein sequence ID" value="KAH7923496.1"/>
    <property type="molecule type" value="Genomic_DNA"/>
</dbReference>
<evidence type="ECO:0000313" key="2">
    <source>
        <dbReference type="Proteomes" id="UP000790709"/>
    </source>
</evidence>
<reference evidence="1" key="1">
    <citation type="journal article" date="2021" name="New Phytol.">
        <title>Evolutionary innovations through gain and loss of genes in the ectomycorrhizal Boletales.</title>
        <authorList>
            <person name="Wu G."/>
            <person name="Miyauchi S."/>
            <person name="Morin E."/>
            <person name="Kuo A."/>
            <person name="Drula E."/>
            <person name="Varga T."/>
            <person name="Kohler A."/>
            <person name="Feng B."/>
            <person name="Cao Y."/>
            <person name="Lipzen A."/>
            <person name="Daum C."/>
            <person name="Hundley H."/>
            <person name="Pangilinan J."/>
            <person name="Johnson J."/>
            <person name="Barry K."/>
            <person name="LaButti K."/>
            <person name="Ng V."/>
            <person name="Ahrendt S."/>
            <person name="Min B."/>
            <person name="Choi I.G."/>
            <person name="Park H."/>
            <person name="Plett J.M."/>
            <person name="Magnuson J."/>
            <person name="Spatafora J.W."/>
            <person name="Nagy L.G."/>
            <person name="Henrissat B."/>
            <person name="Grigoriev I.V."/>
            <person name="Yang Z.L."/>
            <person name="Xu J."/>
            <person name="Martin F.M."/>
        </authorList>
    </citation>
    <scope>NUCLEOTIDE SEQUENCE</scope>
    <source>
        <strain evidence="1">KUC20120723A-06</strain>
    </source>
</reference>
<gene>
    <name evidence="1" type="ORF">BV22DRAFT_576464</name>
</gene>
<proteinExistence type="predicted"/>
<accession>A0ACB8BCG6</accession>